<comment type="subcellular location">
    <subcellularLocation>
        <location evidence="1">Cell membrane</location>
        <topology evidence="1">Single-pass membrane protein</topology>
    </subcellularLocation>
</comment>
<dbReference type="Pfam" id="PF13677">
    <property type="entry name" value="MotB_plug"/>
    <property type="match status" value="1"/>
</dbReference>
<dbReference type="PANTHER" id="PTHR30329:SF20">
    <property type="entry name" value="EXPORTED PROTEIN"/>
    <property type="match status" value="1"/>
</dbReference>
<keyword evidence="4 9" id="KW-0812">Transmembrane</keyword>
<evidence type="ECO:0000256" key="3">
    <source>
        <dbReference type="ARBA" id="ARBA00022475"/>
    </source>
</evidence>
<evidence type="ECO:0000256" key="8">
    <source>
        <dbReference type="SAM" id="MobiDB-lite"/>
    </source>
</evidence>
<dbReference type="InterPro" id="IPR025713">
    <property type="entry name" value="MotB-like_N_dom"/>
</dbReference>
<dbReference type="Proteomes" id="UP000544110">
    <property type="component" value="Unassembled WGS sequence"/>
</dbReference>
<keyword evidence="6 7" id="KW-0472">Membrane</keyword>
<sequence length="339" mass="36649">MSGHGGGGRRPKKHDEEEHENHERWLVTYADMVTLLMVLFIVMFAMSSVDQKKFNELKSGLAAGFGDSTSVLVGSESILDQPGSAGIESFTPSTTTGMSPRESQLVDEAVNTAAAQAAQRQYAEAAAEAGRLEEVAERVGKALREHGLGDDVQATIDERGLVLSLVSKHVVFEPNLASLSPRGREVVDTLAPVLRDLPDPLQVDGHTNQVKVKPKYYPTDWELSAARAVTVLRHLTEQWDLPPARLRASAYGAEKPLVDPREPGSQAVNKRVDIVVLSDVPPEVRALLDDVVRDRVTRAATRPAPGTEEAAERAAQTTDTETTETTETADAAEHAEGAH</sequence>
<dbReference type="RefSeq" id="WP_179519193.1">
    <property type="nucleotide sequence ID" value="NZ_JACCAC010000001.1"/>
</dbReference>
<feature type="compositionally biased region" description="Low complexity" evidence="8">
    <location>
        <begin position="299"/>
        <end position="329"/>
    </location>
</feature>
<dbReference type="GO" id="GO:0005886">
    <property type="term" value="C:plasma membrane"/>
    <property type="evidence" value="ECO:0007669"/>
    <property type="project" value="UniProtKB-SubCell"/>
</dbReference>
<evidence type="ECO:0000313" key="11">
    <source>
        <dbReference type="EMBL" id="NYG57044.1"/>
    </source>
</evidence>
<feature type="region of interest" description="Disordered" evidence="8">
    <location>
        <begin position="299"/>
        <end position="339"/>
    </location>
</feature>
<comment type="caution">
    <text evidence="11">The sequence shown here is derived from an EMBL/GenBank/DDBJ whole genome shotgun (WGS) entry which is preliminary data.</text>
</comment>
<dbReference type="InterPro" id="IPR050330">
    <property type="entry name" value="Bact_OuterMem_StrucFunc"/>
</dbReference>
<evidence type="ECO:0000313" key="12">
    <source>
        <dbReference type="Proteomes" id="UP000544110"/>
    </source>
</evidence>
<evidence type="ECO:0000256" key="9">
    <source>
        <dbReference type="SAM" id="Phobius"/>
    </source>
</evidence>
<evidence type="ECO:0000256" key="5">
    <source>
        <dbReference type="ARBA" id="ARBA00022989"/>
    </source>
</evidence>
<evidence type="ECO:0000259" key="10">
    <source>
        <dbReference type="PROSITE" id="PS51123"/>
    </source>
</evidence>
<evidence type="ECO:0000256" key="2">
    <source>
        <dbReference type="ARBA" id="ARBA00008914"/>
    </source>
</evidence>
<feature type="transmembrane region" description="Helical" evidence="9">
    <location>
        <begin position="26"/>
        <end position="49"/>
    </location>
</feature>
<protein>
    <submittedName>
        <fullName evidence="11">Chemotaxis protein MotB</fullName>
    </submittedName>
</protein>
<organism evidence="11 12">
    <name type="scientific">Nocardioides perillae</name>
    <dbReference type="NCBI Taxonomy" id="1119534"/>
    <lineage>
        <taxon>Bacteria</taxon>
        <taxon>Bacillati</taxon>
        <taxon>Actinomycetota</taxon>
        <taxon>Actinomycetes</taxon>
        <taxon>Propionibacteriales</taxon>
        <taxon>Nocardioidaceae</taxon>
        <taxon>Nocardioides</taxon>
    </lineage>
</organism>
<evidence type="ECO:0000256" key="4">
    <source>
        <dbReference type="ARBA" id="ARBA00022692"/>
    </source>
</evidence>
<dbReference type="CDD" id="cd07185">
    <property type="entry name" value="OmpA_C-like"/>
    <property type="match status" value="1"/>
</dbReference>
<feature type="domain" description="OmpA-like" evidence="10">
    <location>
        <begin position="159"/>
        <end position="280"/>
    </location>
</feature>
<dbReference type="InterPro" id="IPR006665">
    <property type="entry name" value="OmpA-like"/>
</dbReference>
<dbReference type="Pfam" id="PF00691">
    <property type="entry name" value="OmpA"/>
    <property type="match status" value="1"/>
</dbReference>
<dbReference type="PROSITE" id="PS51123">
    <property type="entry name" value="OMPA_2"/>
    <property type="match status" value="1"/>
</dbReference>
<evidence type="ECO:0000256" key="6">
    <source>
        <dbReference type="ARBA" id="ARBA00023136"/>
    </source>
</evidence>
<proteinExistence type="inferred from homology"/>
<dbReference type="InterPro" id="IPR036737">
    <property type="entry name" value="OmpA-like_sf"/>
</dbReference>
<comment type="similarity">
    <text evidence="2">Belongs to the MotB family.</text>
</comment>
<dbReference type="AlphaFoldDB" id="A0A7Y9UT16"/>
<gene>
    <name evidence="11" type="ORF">BJ989_003348</name>
</gene>
<accession>A0A7Y9UT16</accession>
<dbReference type="PANTHER" id="PTHR30329">
    <property type="entry name" value="STATOR ELEMENT OF FLAGELLAR MOTOR COMPLEX"/>
    <property type="match status" value="1"/>
</dbReference>
<name>A0A7Y9UT16_9ACTN</name>
<evidence type="ECO:0000256" key="1">
    <source>
        <dbReference type="ARBA" id="ARBA00004162"/>
    </source>
</evidence>
<keyword evidence="3" id="KW-1003">Cell membrane</keyword>
<evidence type="ECO:0000256" key="7">
    <source>
        <dbReference type="PROSITE-ProRule" id="PRU00473"/>
    </source>
</evidence>
<dbReference type="Gene3D" id="3.30.1330.60">
    <property type="entry name" value="OmpA-like domain"/>
    <property type="match status" value="1"/>
</dbReference>
<keyword evidence="5 9" id="KW-1133">Transmembrane helix</keyword>
<dbReference type="SUPFAM" id="SSF103088">
    <property type="entry name" value="OmpA-like"/>
    <property type="match status" value="1"/>
</dbReference>
<keyword evidence="12" id="KW-1185">Reference proteome</keyword>
<dbReference type="EMBL" id="JACCAC010000001">
    <property type="protein sequence ID" value="NYG57044.1"/>
    <property type="molecule type" value="Genomic_DNA"/>
</dbReference>
<reference evidence="11 12" key="1">
    <citation type="submission" date="2020-07" db="EMBL/GenBank/DDBJ databases">
        <title>Sequencing the genomes of 1000 actinobacteria strains.</title>
        <authorList>
            <person name="Klenk H.-P."/>
        </authorList>
    </citation>
    <scope>NUCLEOTIDE SEQUENCE [LARGE SCALE GENOMIC DNA]</scope>
    <source>
        <strain evidence="11 12">DSM 24552</strain>
    </source>
</reference>